<reference evidence="2" key="1">
    <citation type="journal article" date="2019" name="Int. J. Syst. Evol. Microbiol.">
        <title>The Global Catalogue of Microorganisms (GCM) 10K type strain sequencing project: providing services to taxonomists for standard genome sequencing and annotation.</title>
        <authorList>
            <consortium name="The Broad Institute Genomics Platform"/>
            <consortium name="The Broad Institute Genome Sequencing Center for Infectious Disease"/>
            <person name="Wu L."/>
            <person name="Ma J."/>
        </authorList>
    </citation>
    <scope>NUCLEOTIDE SEQUENCE [LARGE SCALE GENOMIC DNA]</scope>
    <source>
        <strain evidence="2">CCUG 52468</strain>
    </source>
</reference>
<evidence type="ECO:0000313" key="2">
    <source>
        <dbReference type="Proteomes" id="UP001597205"/>
    </source>
</evidence>
<proteinExistence type="predicted"/>
<keyword evidence="2" id="KW-1185">Reference proteome</keyword>
<dbReference type="Proteomes" id="UP001597205">
    <property type="component" value="Unassembled WGS sequence"/>
</dbReference>
<dbReference type="SUPFAM" id="SSF82171">
    <property type="entry name" value="DPP6 N-terminal domain-like"/>
    <property type="match status" value="1"/>
</dbReference>
<dbReference type="Gene3D" id="2.120.10.30">
    <property type="entry name" value="TolB, C-terminal domain"/>
    <property type="match status" value="1"/>
</dbReference>
<protein>
    <recommendedName>
        <fullName evidence="3">WD40-like Beta Propeller Repeat</fullName>
    </recommendedName>
</protein>
<dbReference type="PROSITE" id="PS51257">
    <property type="entry name" value="PROKAR_LIPOPROTEIN"/>
    <property type="match status" value="1"/>
</dbReference>
<name>A0ABW3RKE0_9SPHI</name>
<dbReference type="RefSeq" id="WP_380895405.1">
    <property type="nucleotide sequence ID" value="NZ_JBHTKY010000007.1"/>
</dbReference>
<sequence>MKRSYFVYVIQVSLISILFLSCTKNDDKDDGGSLALTGHIYHQYTSDVMKIDMRTGQETSFFSYSAYSTVGWDLSRDGKLRIVSTREPGTYDRNLFTIVNTANDQIIKSFEYVPRNGNSIRNTGKISFDNSMILVAPDADNGITIMDMDGDIKYEMTGIGDEPFSTSDDAYWLPDNNILVRFQNKLLRSAPPYNNLTLVKEMNYEKWGNVRISNNGQKISMYINKHIFLMDANGSNLVQVTDSNGDEAFGEFSPDDKFLLVGSDYFHAPASGNSHWFLKVIPADGKKYNMDSGPEVISVIPTGETSIVRANGTTVWRQQ</sequence>
<gene>
    <name evidence="1" type="ORF">ACFQ2C_07310</name>
</gene>
<organism evidence="1 2">
    <name type="scientific">Sphingobacterium daejeonense</name>
    <dbReference type="NCBI Taxonomy" id="371142"/>
    <lineage>
        <taxon>Bacteria</taxon>
        <taxon>Pseudomonadati</taxon>
        <taxon>Bacteroidota</taxon>
        <taxon>Sphingobacteriia</taxon>
        <taxon>Sphingobacteriales</taxon>
        <taxon>Sphingobacteriaceae</taxon>
        <taxon>Sphingobacterium</taxon>
    </lineage>
</organism>
<accession>A0ABW3RKE0</accession>
<comment type="caution">
    <text evidence="1">The sequence shown here is derived from an EMBL/GenBank/DDBJ whole genome shotgun (WGS) entry which is preliminary data.</text>
</comment>
<dbReference type="InterPro" id="IPR011042">
    <property type="entry name" value="6-blade_b-propeller_TolB-like"/>
</dbReference>
<dbReference type="EMBL" id="JBHTKY010000007">
    <property type="protein sequence ID" value="MFD1165407.1"/>
    <property type="molecule type" value="Genomic_DNA"/>
</dbReference>
<evidence type="ECO:0000313" key="1">
    <source>
        <dbReference type="EMBL" id="MFD1165407.1"/>
    </source>
</evidence>
<evidence type="ECO:0008006" key="3">
    <source>
        <dbReference type="Google" id="ProtNLM"/>
    </source>
</evidence>